<dbReference type="AlphaFoldDB" id="A0A917J7K0"/>
<reference evidence="2" key="2">
    <citation type="submission" date="2020-09" db="EMBL/GenBank/DDBJ databases">
        <authorList>
            <person name="Sun Q."/>
            <person name="Zhou Y."/>
        </authorList>
    </citation>
    <scope>NUCLEOTIDE SEQUENCE</scope>
    <source>
        <strain evidence="2">CGMCC 1.15290</strain>
    </source>
</reference>
<organism evidence="2 3">
    <name type="scientific">Filimonas zeae</name>
    <dbReference type="NCBI Taxonomy" id="1737353"/>
    <lineage>
        <taxon>Bacteria</taxon>
        <taxon>Pseudomonadati</taxon>
        <taxon>Bacteroidota</taxon>
        <taxon>Chitinophagia</taxon>
        <taxon>Chitinophagales</taxon>
        <taxon>Chitinophagaceae</taxon>
        <taxon>Filimonas</taxon>
    </lineage>
</organism>
<dbReference type="Pfam" id="PF01740">
    <property type="entry name" value="STAS"/>
    <property type="match status" value="1"/>
</dbReference>
<protein>
    <recommendedName>
        <fullName evidence="1">STAS domain-containing protein</fullName>
    </recommendedName>
</protein>
<reference evidence="2" key="1">
    <citation type="journal article" date="2014" name="Int. J. Syst. Evol. Microbiol.">
        <title>Complete genome sequence of Corynebacterium casei LMG S-19264T (=DSM 44701T), isolated from a smear-ripened cheese.</title>
        <authorList>
            <consortium name="US DOE Joint Genome Institute (JGI-PGF)"/>
            <person name="Walter F."/>
            <person name="Albersmeier A."/>
            <person name="Kalinowski J."/>
            <person name="Ruckert C."/>
        </authorList>
    </citation>
    <scope>NUCLEOTIDE SEQUENCE</scope>
    <source>
        <strain evidence="2">CGMCC 1.15290</strain>
    </source>
</reference>
<name>A0A917J7K0_9BACT</name>
<evidence type="ECO:0000313" key="3">
    <source>
        <dbReference type="Proteomes" id="UP000627292"/>
    </source>
</evidence>
<keyword evidence="3" id="KW-1185">Reference proteome</keyword>
<dbReference type="Proteomes" id="UP000627292">
    <property type="component" value="Unassembled WGS sequence"/>
</dbReference>
<accession>A0A917J7K0</accession>
<dbReference type="InterPro" id="IPR036513">
    <property type="entry name" value="STAS_dom_sf"/>
</dbReference>
<evidence type="ECO:0000313" key="2">
    <source>
        <dbReference type="EMBL" id="GGH83429.1"/>
    </source>
</evidence>
<dbReference type="RefSeq" id="WP_309790869.1">
    <property type="nucleotide sequence ID" value="NZ_JAVDQE010000010.1"/>
</dbReference>
<dbReference type="SUPFAM" id="SSF52091">
    <property type="entry name" value="SpoIIaa-like"/>
    <property type="match status" value="1"/>
</dbReference>
<proteinExistence type="predicted"/>
<dbReference type="EMBL" id="BMIB01000010">
    <property type="protein sequence ID" value="GGH83429.1"/>
    <property type="molecule type" value="Genomic_DNA"/>
</dbReference>
<sequence>MNMQVKIDTKEKFTVITPVNPGLHDNLAEEATQLLLPYLQKDTKNIVLNLREVKTMEAEFAGTMASLQQKFYENNVSFVICCLNTALEDYLEELEILELLNAAPTETEAWDIVQMEEIERELLDDIEPLFNDHHEKERN</sequence>
<feature type="domain" description="STAS" evidence="1">
    <location>
        <begin position="9"/>
        <end position="109"/>
    </location>
</feature>
<dbReference type="InterPro" id="IPR002645">
    <property type="entry name" value="STAS_dom"/>
</dbReference>
<evidence type="ECO:0000259" key="1">
    <source>
        <dbReference type="Pfam" id="PF01740"/>
    </source>
</evidence>
<gene>
    <name evidence="2" type="ORF">GCM10011379_58800</name>
</gene>
<comment type="caution">
    <text evidence="2">The sequence shown here is derived from an EMBL/GenBank/DDBJ whole genome shotgun (WGS) entry which is preliminary data.</text>
</comment>
<dbReference type="Gene3D" id="3.30.750.24">
    <property type="entry name" value="STAS domain"/>
    <property type="match status" value="1"/>
</dbReference>